<dbReference type="InterPro" id="IPR000719">
    <property type="entry name" value="Prot_kinase_dom"/>
</dbReference>
<evidence type="ECO:0000313" key="13">
    <source>
        <dbReference type="Proteomes" id="UP000248857"/>
    </source>
</evidence>
<evidence type="ECO:0000313" key="12">
    <source>
        <dbReference type="EMBL" id="PZD75029.1"/>
    </source>
</evidence>
<dbReference type="PANTHER" id="PTHR24363:SF0">
    <property type="entry name" value="SERINE_THREONINE KINASE LIKE DOMAIN CONTAINING 1"/>
    <property type="match status" value="1"/>
</dbReference>
<evidence type="ECO:0000256" key="1">
    <source>
        <dbReference type="ARBA" id="ARBA00012513"/>
    </source>
</evidence>
<keyword evidence="6 9" id="KW-0067">ATP-binding</keyword>
<dbReference type="Gene3D" id="1.10.510.10">
    <property type="entry name" value="Transferase(Phosphotransferase) domain 1"/>
    <property type="match status" value="1"/>
</dbReference>
<dbReference type="PROSITE" id="PS00107">
    <property type="entry name" value="PROTEIN_KINASE_ATP"/>
    <property type="match status" value="1"/>
</dbReference>
<accession>A0A2W1JP10</accession>
<dbReference type="GO" id="GO:0005524">
    <property type="term" value="F:ATP binding"/>
    <property type="evidence" value="ECO:0007669"/>
    <property type="project" value="UniProtKB-UniRule"/>
</dbReference>
<dbReference type="InterPro" id="IPR011009">
    <property type="entry name" value="Kinase-like_dom_sf"/>
</dbReference>
<sequence>MIGQLLSGRYKLIRPLGAGGMGQTYVAEDTQRPGNPVCVVKQLKPPTNDPSFLTIAKRLFNKEAETLEHLGHHNQIPQLLAYFEHGQEFFLVQDFVEGHPLSQELGQRWPEDQVIQLLDEALTILDFVHSQNVIHRDIKPDNIIRRQKDDRLVLIDFGAVKQVRSQNTVLASQVSQSVAVGTPGYMPSEQVSGHPRPSSDLYALGKIGIQALTGLLPTQLLEDADGEVIWREQAQVSEGLAAFLTKMVRHYFKMRYQTAGEALEALRQLRVAPTEVVAPVPPPIPPINAQPVVPTQPQPVATVQPDYTVPVAAPTPAPISQPESSRSLVPLFIGAGLLAAGLVGGAVALQSSFNNSSPTVEVTPKADAGAALLVQAQDEAETGDLGEAVAIATQISTDSDSYAGATESIEQWQTDWDEQNDLFERAETALSAGRWIEARNAARALPNNDYWEPKTTPIIAKAKRELDAIKAPKPTPTPTATPTPTPTPTPTATPTPTPGSPSGTFQDDTWQVTLRGENSNLTYEGRNLKTGDSLNLSGATVATSQDRKVYTWYNGDYQYRVSWRPSDASVLRLQVITPKGRELINSLLYERT</sequence>
<dbReference type="RefSeq" id="WP_199464243.1">
    <property type="nucleotide sequence ID" value="NZ_CAWNWM010000001.1"/>
</dbReference>
<evidence type="ECO:0000256" key="4">
    <source>
        <dbReference type="ARBA" id="ARBA00022741"/>
    </source>
</evidence>
<dbReference type="Proteomes" id="UP000248857">
    <property type="component" value="Unassembled WGS sequence"/>
</dbReference>
<evidence type="ECO:0000256" key="6">
    <source>
        <dbReference type="ARBA" id="ARBA00022840"/>
    </source>
</evidence>
<dbReference type="EMBL" id="PQWO01000001">
    <property type="protein sequence ID" value="PZD75029.1"/>
    <property type="molecule type" value="Genomic_DNA"/>
</dbReference>
<gene>
    <name evidence="12" type="primary">spkB_2</name>
    <name evidence="12" type="ORF">C1752_00231</name>
</gene>
<dbReference type="Pfam" id="PF00069">
    <property type="entry name" value="Pkinase"/>
    <property type="match status" value="1"/>
</dbReference>
<dbReference type="GO" id="GO:0004674">
    <property type="term" value="F:protein serine/threonine kinase activity"/>
    <property type="evidence" value="ECO:0007669"/>
    <property type="project" value="UniProtKB-KW"/>
</dbReference>
<feature type="binding site" evidence="9">
    <location>
        <position position="41"/>
    </location>
    <ligand>
        <name>ATP</name>
        <dbReference type="ChEBI" id="CHEBI:30616"/>
    </ligand>
</feature>
<keyword evidence="4 9" id="KW-0547">Nucleotide-binding</keyword>
<evidence type="ECO:0000256" key="7">
    <source>
        <dbReference type="ARBA" id="ARBA00047899"/>
    </source>
</evidence>
<evidence type="ECO:0000256" key="10">
    <source>
        <dbReference type="SAM" id="MobiDB-lite"/>
    </source>
</evidence>
<evidence type="ECO:0000256" key="8">
    <source>
        <dbReference type="ARBA" id="ARBA00048679"/>
    </source>
</evidence>
<dbReference type="PANTHER" id="PTHR24363">
    <property type="entry name" value="SERINE/THREONINE PROTEIN KINASE"/>
    <property type="match status" value="1"/>
</dbReference>
<dbReference type="SUPFAM" id="SSF56112">
    <property type="entry name" value="Protein kinase-like (PK-like)"/>
    <property type="match status" value="1"/>
</dbReference>
<evidence type="ECO:0000256" key="2">
    <source>
        <dbReference type="ARBA" id="ARBA00022527"/>
    </source>
</evidence>
<protein>
    <recommendedName>
        <fullName evidence="1">non-specific serine/threonine protein kinase</fullName>
        <ecNumber evidence="1">2.7.11.1</ecNumber>
    </recommendedName>
</protein>
<keyword evidence="5 12" id="KW-0418">Kinase</keyword>
<dbReference type="AlphaFoldDB" id="A0A2W1JP10"/>
<comment type="caution">
    <text evidence="12">The sequence shown here is derived from an EMBL/GenBank/DDBJ whole genome shotgun (WGS) entry which is preliminary data.</text>
</comment>
<keyword evidence="13" id="KW-1185">Reference proteome</keyword>
<dbReference type="CDD" id="cd14014">
    <property type="entry name" value="STKc_PknB_like"/>
    <property type="match status" value="1"/>
</dbReference>
<evidence type="ECO:0000256" key="3">
    <source>
        <dbReference type="ARBA" id="ARBA00022679"/>
    </source>
</evidence>
<organism evidence="12 13">
    <name type="scientific">Acaryochloris thomasi RCC1774</name>
    <dbReference type="NCBI Taxonomy" id="1764569"/>
    <lineage>
        <taxon>Bacteria</taxon>
        <taxon>Bacillati</taxon>
        <taxon>Cyanobacteriota</taxon>
        <taxon>Cyanophyceae</taxon>
        <taxon>Acaryochloridales</taxon>
        <taxon>Acaryochloridaceae</taxon>
        <taxon>Acaryochloris</taxon>
        <taxon>Acaryochloris thomasi</taxon>
    </lineage>
</organism>
<feature type="region of interest" description="Disordered" evidence="10">
    <location>
        <begin position="469"/>
        <end position="504"/>
    </location>
</feature>
<name>A0A2W1JP10_9CYAN</name>
<evidence type="ECO:0000259" key="11">
    <source>
        <dbReference type="PROSITE" id="PS50011"/>
    </source>
</evidence>
<feature type="domain" description="Protein kinase" evidence="11">
    <location>
        <begin position="10"/>
        <end position="271"/>
    </location>
</feature>
<dbReference type="InterPro" id="IPR017441">
    <property type="entry name" value="Protein_kinase_ATP_BS"/>
</dbReference>
<dbReference type="EC" id="2.7.11.1" evidence="1"/>
<proteinExistence type="predicted"/>
<evidence type="ECO:0000256" key="5">
    <source>
        <dbReference type="ARBA" id="ARBA00022777"/>
    </source>
</evidence>
<comment type="catalytic activity">
    <reaction evidence="7">
        <text>L-threonyl-[protein] + ATP = O-phospho-L-threonyl-[protein] + ADP + H(+)</text>
        <dbReference type="Rhea" id="RHEA:46608"/>
        <dbReference type="Rhea" id="RHEA-COMP:11060"/>
        <dbReference type="Rhea" id="RHEA-COMP:11605"/>
        <dbReference type="ChEBI" id="CHEBI:15378"/>
        <dbReference type="ChEBI" id="CHEBI:30013"/>
        <dbReference type="ChEBI" id="CHEBI:30616"/>
        <dbReference type="ChEBI" id="CHEBI:61977"/>
        <dbReference type="ChEBI" id="CHEBI:456216"/>
        <dbReference type="EC" id="2.7.11.1"/>
    </reaction>
</comment>
<dbReference type="PROSITE" id="PS50011">
    <property type="entry name" value="PROTEIN_KINASE_DOM"/>
    <property type="match status" value="1"/>
</dbReference>
<evidence type="ECO:0000256" key="9">
    <source>
        <dbReference type="PROSITE-ProRule" id="PRU10141"/>
    </source>
</evidence>
<keyword evidence="2" id="KW-0723">Serine/threonine-protein kinase</keyword>
<reference evidence="12 13" key="1">
    <citation type="journal article" date="2018" name="Sci. Rep.">
        <title>A novel species of the marine cyanobacterium Acaryochloris with a unique pigment content and lifestyle.</title>
        <authorList>
            <person name="Partensky F."/>
            <person name="Six C."/>
            <person name="Ratin M."/>
            <person name="Garczarek L."/>
            <person name="Vaulot D."/>
            <person name="Probert I."/>
            <person name="Calteau A."/>
            <person name="Gourvil P."/>
            <person name="Marie D."/>
            <person name="Grebert T."/>
            <person name="Bouchier C."/>
            <person name="Le Panse S."/>
            <person name="Gachenot M."/>
            <person name="Rodriguez F."/>
            <person name="Garrido J.L."/>
        </authorList>
    </citation>
    <scope>NUCLEOTIDE SEQUENCE [LARGE SCALE GENOMIC DNA]</scope>
    <source>
        <strain evidence="12 13">RCC1774</strain>
    </source>
</reference>
<comment type="catalytic activity">
    <reaction evidence="8">
        <text>L-seryl-[protein] + ATP = O-phospho-L-seryl-[protein] + ADP + H(+)</text>
        <dbReference type="Rhea" id="RHEA:17989"/>
        <dbReference type="Rhea" id="RHEA-COMP:9863"/>
        <dbReference type="Rhea" id="RHEA-COMP:11604"/>
        <dbReference type="ChEBI" id="CHEBI:15378"/>
        <dbReference type="ChEBI" id="CHEBI:29999"/>
        <dbReference type="ChEBI" id="CHEBI:30616"/>
        <dbReference type="ChEBI" id="CHEBI:83421"/>
        <dbReference type="ChEBI" id="CHEBI:456216"/>
        <dbReference type="EC" id="2.7.11.1"/>
    </reaction>
</comment>
<feature type="compositionally biased region" description="Pro residues" evidence="10">
    <location>
        <begin position="473"/>
        <end position="499"/>
    </location>
</feature>
<keyword evidence="3 12" id="KW-0808">Transferase</keyword>
<dbReference type="SMART" id="SM00220">
    <property type="entry name" value="S_TKc"/>
    <property type="match status" value="1"/>
</dbReference>
<dbReference type="GO" id="GO:0106310">
    <property type="term" value="F:protein serine kinase activity"/>
    <property type="evidence" value="ECO:0007669"/>
    <property type="project" value="RHEA"/>
</dbReference>